<evidence type="ECO:0000256" key="2">
    <source>
        <dbReference type="ARBA" id="ARBA00005254"/>
    </source>
</evidence>
<dbReference type="CDD" id="cd06558">
    <property type="entry name" value="crotonase-like"/>
    <property type="match status" value="1"/>
</dbReference>
<dbReference type="OrthoDB" id="9777711at2"/>
<evidence type="ECO:0000256" key="5">
    <source>
        <dbReference type="ARBA" id="ARBA00023709"/>
    </source>
</evidence>
<evidence type="ECO:0000256" key="3">
    <source>
        <dbReference type="ARBA" id="ARBA00022832"/>
    </source>
</evidence>
<dbReference type="PANTHER" id="PTHR11941">
    <property type="entry name" value="ENOYL-COA HYDRATASE-RELATED"/>
    <property type="match status" value="1"/>
</dbReference>
<dbReference type="PROSITE" id="PS00166">
    <property type="entry name" value="ENOYL_COA_HYDRATASE"/>
    <property type="match status" value="1"/>
</dbReference>
<dbReference type="EMBL" id="CP012150">
    <property type="protein sequence ID" value="AKS33718.1"/>
    <property type="molecule type" value="Genomic_DNA"/>
</dbReference>
<reference evidence="8 9" key="1">
    <citation type="submission" date="2015-07" db="EMBL/GenBank/DDBJ databases">
        <title>Complete genome sequence of Mycobacterium goodii X7B, a facultative thermophilic biodesulfurizing bacterium.</title>
        <authorList>
            <person name="Yu B."/>
            <person name="Li F."/>
            <person name="Xu P."/>
        </authorList>
    </citation>
    <scope>NUCLEOTIDE SEQUENCE [LARGE SCALE GENOMIC DNA]</scope>
    <source>
        <strain evidence="8 9">X7B</strain>
    </source>
</reference>
<dbReference type="Gene3D" id="3.90.226.10">
    <property type="entry name" value="2-enoyl-CoA Hydratase, Chain A, domain 1"/>
    <property type="match status" value="1"/>
</dbReference>
<evidence type="ECO:0000256" key="4">
    <source>
        <dbReference type="ARBA" id="ARBA00023098"/>
    </source>
</evidence>
<protein>
    <submittedName>
        <fullName evidence="8">Enoyl-CoA hydratase</fullName>
    </submittedName>
</protein>
<evidence type="ECO:0000256" key="7">
    <source>
        <dbReference type="RuleBase" id="RU003707"/>
    </source>
</evidence>
<dbReference type="PANTHER" id="PTHR11941:SF54">
    <property type="entry name" value="ENOYL-COA HYDRATASE, MITOCHONDRIAL"/>
    <property type="match status" value="1"/>
</dbReference>
<evidence type="ECO:0000313" key="8">
    <source>
        <dbReference type="EMBL" id="AKS33718.1"/>
    </source>
</evidence>
<comment type="similarity">
    <text evidence="2 7">Belongs to the enoyl-CoA hydratase/isomerase family.</text>
</comment>
<dbReference type="RefSeq" id="WP_049746154.1">
    <property type="nucleotide sequence ID" value="NZ_CP012150.1"/>
</dbReference>
<dbReference type="Pfam" id="PF00378">
    <property type="entry name" value="ECH_1"/>
    <property type="match status" value="1"/>
</dbReference>
<evidence type="ECO:0000313" key="9">
    <source>
        <dbReference type="Proteomes" id="UP000062255"/>
    </source>
</evidence>
<comment type="catalytic activity">
    <reaction evidence="5">
        <text>a (3S)-3-hydroxyacyl-CoA = a (2E)-enoyl-CoA + H2O</text>
        <dbReference type="Rhea" id="RHEA:16105"/>
        <dbReference type="ChEBI" id="CHEBI:15377"/>
        <dbReference type="ChEBI" id="CHEBI:57318"/>
        <dbReference type="ChEBI" id="CHEBI:58856"/>
        <dbReference type="EC" id="4.2.1.17"/>
    </reaction>
</comment>
<evidence type="ECO:0000256" key="1">
    <source>
        <dbReference type="ARBA" id="ARBA00002994"/>
    </source>
</evidence>
<accession>A0A0K0X8J4</accession>
<dbReference type="AlphaFoldDB" id="A0A0K0X8J4"/>
<dbReference type="InterPro" id="IPR029045">
    <property type="entry name" value="ClpP/crotonase-like_dom_sf"/>
</dbReference>
<dbReference type="KEGG" id="mgo:AFA91_19520"/>
<proteinExistence type="inferred from homology"/>
<comment type="function">
    <text evidence="1">Could possibly oxidize fatty acids using specific components.</text>
</comment>
<dbReference type="SUPFAM" id="SSF52096">
    <property type="entry name" value="ClpP/crotonase"/>
    <property type="match status" value="1"/>
</dbReference>
<evidence type="ECO:0000256" key="6">
    <source>
        <dbReference type="ARBA" id="ARBA00023717"/>
    </source>
</evidence>
<gene>
    <name evidence="8" type="ORF">AFA91_19520</name>
</gene>
<dbReference type="GO" id="GO:0006635">
    <property type="term" value="P:fatty acid beta-oxidation"/>
    <property type="evidence" value="ECO:0007669"/>
    <property type="project" value="TreeGrafter"/>
</dbReference>
<comment type="catalytic activity">
    <reaction evidence="6">
        <text>a 4-saturated-(3S)-3-hydroxyacyl-CoA = a (3E)-enoyl-CoA + H2O</text>
        <dbReference type="Rhea" id="RHEA:20724"/>
        <dbReference type="ChEBI" id="CHEBI:15377"/>
        <dbReference type="ChEBI" id="CHEBI:58521"/>
        <dbReference type="ChEBI" id="CHEBI:137480"/>
        <dbReference type="EC" id="4.2.1.17"/>
    </reaction>
</comment>
<keyword evidence="3" id="KW-0276">Fatty acid metabolism</keyword>
<sequence length="248" mass="25946">MTESVGVAVADYVAVVELRRPPHNFFDEQLLTELADVVTGFDDSGDVRAIVLCSEGRNFCAGADLRGMGPGGIRRVYRQAARLFSGRKPIVAALHGRAVGGGLGLAMAADFRVAAPDALLTANFAKLGFHHGFALSVTLPAAVGQQRALDLLYTGRVVSGTDALELRLCDQVSEDPRAQAIDYAAEIAASAPLAVPAIRATMRRSLVSEAVAALDLEAAAQASLLESKDFEEGIAASIGKRPPVFTGS</sequence>
<keyword evidence="4" id="KW-0443">Lipid metabolism</keyword>
<name>A0A0K0X8J4_MYCGD</name>
<organism evidence="8 9">
    <name type="scientific">Mycolicibacterium goodii</name>
    <name type="common">Mycobacterium goodii</name>
    <dbReference type="NCBI Taxonomy" id="134601"/>
    <lineage>
        <taxon>Bacteria</taxon>
        <taxon>Bacillati</taxon>
        <taxon>Actinomycetota</taxon>
        <taxon>Actinomycetes</taxon>
        <taxon>Mycobacteriales</taxon>
        <taxon>Mycobacteriaceae</taxon>
        <taxon>Mycolicibacterium</taxon>
    </lineage>
</organism>
<dbReference type="STRING" id="134601.AFA91_19520"/>
<dbReference type="Proteomes" id="UP000062255">
    <property type="component" value="Chromosome"/>
</dbReference>
<dbReference type="GO" id="GO:0004300">
    <property type="term" value="F:enoyl-CoA hydratase activity"/>
    <property type="evidence" value="ECO:0007669"/>
    <property type="project" value="UniProtKB-EC"/>
</dbReference>
<dbReference type="PATRIC" id="fig|134601.6.peg.4042"/>
<dbReference type="InterPro" id="IPR018376">
    <property type="entry name" value="Enoyl-CoA_hyd/isom_CS"/>
</dbReference>
<dbReference type="InterPro" id="IPR001753">
    <property type="entry name" value="Enoyl-CoA_hydra/iso"/>
</dbReference>